<dbReference type="Proteomes" id="UP000326950">
    <property type="component" value="Unassembled WGS sequence"/>
</dbReference>
<dbReference type="EMBL" id="ML738760">
    <property type="protein sequence ID" value="KAE8156483.1"/>
    <property type="molecule type" value="Genomic_DNA"/>
</dbReference>
<sequence>MDINLSQRPTEAPLLDQIMKKIAKEKQPLLTFLNGDRLEDVFADYPLGNSGPWNPSRGPKNCERLRYLICVYLHMRKFFAEYPDCSTSKENWVFWDDVSNPGYRQYGGMKKFAEKYGYPISLTRSVLSRGGKINVIEEESGDPAAVLLLLHVVPMLDELSYHGARELGLRLGHDNTDLLRVGQTLRKRWKVYVMNIGCLLDC</sequence>
<evidence type="ECO:0000313" key="2">
    <source>
        <dbReference type="Proteomes" id="UP000326950"/>
    </source>
</evidence>
<keyword evidence="2" id="KW-1185">Reference proteome</keyword>
<proteinExistence type="predicted"/>
<name>A0A5N6UD22_ASPTM</name>
<reference evidence="1 2" key="1">
    <citation type="submission" date="2019-04" db="EMBL/GenBank/DDBJ databases">
        <title>Friends and foes A comparative genomics study of 23 Aspergillus species from section Flavi.</title>
        <authorList>
            <consortium name="DOE Joint Genome Institute"/>
            <person name="Kjaerbolling I."/>
            <person name="Vesth T."/>
            <person name="Frisvad J.C."/>
            <person name="Nybo J.L."/>
            <person name="Theobald S."/>
            <person name="Kildgaard S."/>
            <person name="Isbrandt T."/>
            <person name="Kuo A."/>
            <person name="Sato A."/>
            <person name="Lyhne E.K."/>
            <person name="Kogle M.E."/>
            <person name="Wiebenga A."/>
            <person name="Kun R.S."/>
            <person name="Lubbers R.J."/>
            <person name="Makela M.R."/>
            <person name="Barry K."/>
            <person name="Chovatia M."/>
            <person name="Clum A."/>
            <person name="Daum C."/>
            <person name="Haridas S."/>
            <person name="He G."/>
            <person name="LaButti K."/>
            <person name="Lipzen A."/>
            <person name="Mondo S."/>
            <person name="Riley R."/>
            <person name="Salamov A."/>
            <person name="Simmons B.A."/>
            <person name="Magnuson J.K."/>
            <person name="Henrissat B."/>
            <person name="Mortensen U.H."/>
            <person name="Larsen T.O."/>
            <person name="Devries R.P."/>
            <person name="Grigoriev I.V."/>
            <person name="Machida M."/>
            <person name="Baker S.E."/>
            <person name="Andersen M.R."/>
        </authorList>
    </citation>
    <scope>NUCLEOTIDE SEQUENCE [LARGE SCALE GENOMIC DNA]</scope>
    <source>
        <strain evidence="1 2">CBS 117626</strain>
    </source>
</reference>
<accession>A0A5N6UD22</accession>
<evidence type="ECO:0000313" key="1">
    <source>
        <dbReference type="EMBL" id="KAE8156483.1"/>
    </source>
</evidence>
<gene>
    <name evidence="1" type="ORF">BDV40DRAFT_306049</name>
</gene>
<dbReference type="OrthoDB" id="4464084at2759"/>
<protein>
    <submittedName>
        <fullName evidence="1">Uncharacterized protein</fullName>
    </submittedName>
</protein>
<organism evidence="1 2">
    <name type="scientific">Aspergillus tamarii</name>
    <dbReference type="NCBI Taxonomy" id="41984"/>
    <lineage>
        <taxon>Eukaryota</taxon>
        <taxon>Fungi</taxon>
        <taxon>Dikarya</taxon>
        <taxon>Ascomycota</taxon>
        <taxon>Pezizomycotina</taxon>
        <taxon>Eurotiomycetes</taxon>
        <taxon>Eurotiomycetidae</taxon>
        <taxon>Eurotiales</taxon>
        <taxon>Aspergillaceae</taxon>
        <taxon>Aspergillus</taxon>
        <taxon>Aspergillus subgen. Circumdati</taxon>
    </lineage>
</organism>
<dbReference type="AlphaFoldDB" id="A0A5N6UD22"/>